<dbReference type="SMR" id="A0A0E8VD84"/>
<dbReference type="PANTHER" id="PTHR46766:SF1">
    <property type="entry name" value="GLUTAMINE-RICH PROTEIN 2"/>
    <property type="match status" value="1"/>
</dbReference>
<evidence type="ECO:0000313" key="7">
    <source>
        <dbReference type="EMBL" id="OMH58160.1"/>
    </source>
</evidence>
<dbReference type="SUPFAM" id="SSF140459">
    <property type="entry name" value="PE/PPE dimer-like"/>
    <property type="match status" value="1"/>
</dbReference>
<dbReference type="FunFam" id="1.20.1260.20:FF:000001">
    <property type="entry name" value="PPE family protein PPE41"/>
    <property type="match status" value="1"/>
</dbReference>
<dbReference type="EMBL" id="JAGIZI010000001">
    <property type="protein sequence ID" value="MBP0681589.1"/>
    <property type="molecule type" value="Genomic_DNA"/>
</dbReference>
<keyword evidence="3" id="KW-0812">Transmembrane</keyword>
<evidence type="ECO:0000313" key="10">
    <source>
        <dbReference type="Proteomes" id="UP000189452"/>
    </source>
</evidence>
<dbReference type="Pfam" id="PF18878">
    <property type="entry name" value="PPE-PPW"/>
    <property type="match status" value="1"/>
</dbReference>
<dbReference type="Proteomes" id="UP000671119">
    <property type="component" value="Unassembled WGS sequence"/>
</dbReference>
<dbReference type="Proteomes" id="UP000256381">
    <property type="component" value="Unassembled WGS sequence"/>
</dbReference>
<gene>
    <name evidence="9" type="primary">PPE4</name>
    <name evidence="7" type="ORF">A4S10_00308</name>
    <name evidence="9" type="ORF">DKC2_0315</name>
    <name evidence="8" type="ORF">DSJ38_00060</name>
    <name evidence="6" type="ORF">J8J21_00245</name>
</gene>
<evidence type="ECO:0000256" key="3">
    <source>
        <dbReference type="SAM" id="Phobius"/>
    </source>
</evidence>
<evidence type="ECO:0000313" key="11">
    <source>
        <dbReference type="Proteomes" id="UP000256381"/>
    </source>
</evidence>
<evidence type="ECO:0000259" key="4">
    <source>
        <dbReference type="Pfam" id="PF00823"/>
    </source>
</evidence>
<dbReference type="AlphaFoldDB" id="A0A0E8VD84"/>
<protein>
    <submittedName>
        <fullName evidence="7 9">PPE family protein PPE4</fullName>
    </submittedName>
    <submittedName>
        <fullName evidence="6">Type VII secretion system ESX-3 target PPE4</fullName>
    </submittedName>
</protein>
<sequence>MAAPIWMASPPEVHSALLSNGPGPGSLVAAATAWSQLSAEYASTAAELSGLLGAVPGWAWQGPSAEWYVAAHLPYVAWLTQASADAAGAAAQHEAAAAAYTTALAAMPTLAELAANHVIHTVLVATNFFGINTIPITLNEADYVRMWLQAAAVMGLYQAASGAALASAPRTVPAPTVMNPGGGAASTVGAVNPWQWLLALLQQLWNAYTGFYGWMLQLIWQFLQDPIGNSIKIIIAFLTNPIQALITYGPLLFALGYQIFFNLVGWPTWGMILSSPFLLPAGLGLGLAAIAFLPIVLAPAVIPPASTPLAAAAVAAGSVWPAVSMAVTGAGTAGAATPAAGAAPSAGAAPAPAAPATASFAYAVGGSGDWGPSLGPTVGGRGGIKAPAATVPAAAAAAATRGQSRARRRRRSELRDYGDEFLDMDSDSGFGPSTGDHGAQASERGAGTLGFAGTATKERRVRAVGLTALAGDEFGNGPRMPMVPGTWEQGSNEPEAPDGSGRGGGDGLPHDSK</sequence>
<accession>A0A0E8VD84</accession>
<evidence type="ECO:0000313" key="9">
    <source>
        <dbReference type="EMBL" id="VCU48513.1"/>
    </source>
</evidence>
<evidence type="ECO:0000313" key="13">
    <source>
        <dbReference type="Proteomes" id="UP000671119"/>
    </source>
</evidence>
<feature type="region of interest" description="Disordered" evidence="2">
    <location>
        <begin position="469"/>
        <end position="513"/>
    </location>
</feature>
<dbReference type="Proteomes" id="UP000300237">
    <property type="component" value="Chromosome"/>
</dbReference>
<dbReference type="Gene3D" id="1.20.1260.20">
    <property type="entry name" value="PPE superfamily"/>
    <property type="match status" value="1"/>
</dbReference>
<comment type="similarity">
    <text evidence="1">Belongs to the mycobacterial PPE family.</text>
</comment>
<evidence type="ECO:0000256" key="2">
    <source>
        <dbReference type="SAM" id="MobiDB-lite"/>
    </source>
</evidence>
<evidence type="ECO:0000313" key="12">
    <source>
        <dbReference type="Proteomes" id="UP000300237"/>
    </source>
</evidence>
<organism evidence="7 10">
    <name type="scientific">Mycobacterium tuberculosis</name>
    <dbReference type="NCBI Taxonomy" id="1773"/>
    <lineage>
        <taxon>Bacteria</taxon>
        <taxon>Bacillati</taxon>
        <taxon>Actinomycetota</taxon>
        <taxon>Actinomycetes</taxon>
        <taxon>Mycobacteriales</taxon>
        <taxon>Mycobacteriaceae</taxon>
        <taxon>Mycobacterium</taxon>
        <taxon>Mycobacterium tuberculosis complex</taxon>
    </lineage>
</organism>
<dbReference type="InterPro" id="IPR038332">
    <property type="entry name" value="PPE_sf"/>
</dbReference>
<reference evidence="8 11" key="2">
    <citation type="journal article" date="2017" name="N. Engl. J. Med.">
        <title>Transmission of Extensively Drug-Resistant Tuberculosis in South Africa.</title>
        <authorList>
            <person name="Shah N.S."/>
            <person name="Auld S.C."/>
            <person name="Brust J.C."/>
            <person name="Mathema B."/>
            <person name="Ismail N."/>
            <person name="Moodley P."/>
            <person name="Mlisana K."/>
            <person name="Allana S."/>
            <person name="Campbell A."/>
            <person name="Mthiyane T."/>
            <person name="Morris N."/>
            <person name="Mpangase P."/>
            <person name="van der Meulen H."/>
            <person name="Omar S.V."/>
            <person name="Brown T.S."/>
            <person name="Narechania A."/>
            <person name="Shaskina E."/>
            <person name="Kapwata T."/>
            <person name="Kreiswirth B."/>
            <person name="Gandhi N.R."/>
        </authorList>
    </citation>
    <scope>NUCLEOTIDE SEQUENCE [LARGE SCALE GENOMIC DNA]</scope>
    <source>
        <strain evidence="8 11">32301_S10</strain>
    </source>
</reference>
<evidence type="ECO:0000256" key="1">
    <source>
        <dbReference type="ARBA" id="ARBA00010652"/>
    </source>
</evidence>
<feature type="transmembrane region" description="Helical" evidence="3">
    <location>
        <begin position="245"/>
        <end position="265"/>
    </location>
</feature>
<reference evidence="7 10" key="1">
    <citation type="submission" date="2016-04" db="EMBL/GenBank/DDBJ databases">
        <authorList>
            <person name="Bigi M."/>
            <person name="Bigi F."/>
            <person name="Soria M.A."/>
        </authorList>
    </citation>
    <scope>NUCLEOTIDE SEQUENCE [LARGE SCALE GENOMIC DNA]</scope>
    <source>
        <strain evidence="7 10">6548</strain>
    </source>
</reference>
<evidence type="ECO:0000313" key="6">
    <source>
        <dbReference type="EMBL" id="MBP0681589.1"/>
    </source>
</evidence>
<dbReference type="Proteomes" id="UP000189452">
    <property type="component" value="Chromosome"/>
</dbReference>
<reference evidence="8" key="4">
    <citation type="submission" date="2018-07" db="EMBL/GenBank/DDBJ databases">
        <authorList>
            <person name="Shah S."/>
            <person name="Brown T."/>
            <person name="Auld S."/>
            <person name="Bratton K."/>
            <person name="Narechania A."/>
            <person name="Mathema B."/>
            <person name="Gandhi N."/>
        </authorList>
    </citation>
    <scope>NUCLEOTIDE SEQUENCE</scope>
    <source>
        <strain evidence="8">32301_S10</strain>
    </source>
</reference>
<dbReference type="OMA" id="PMGFAGT"/>
<dbReference type="GO" id="GO:0052572">
    <property type="term" value="P:response to host immune response"/>
    <property type="evidence" value="ECO:0007669"/>
    <property type="project" value="TreeGrafter"/>
</dbReference>
<feature type="transmembrane region" description="Helical" evidence="3">
    <location>
        <begin position="277"/>
        <end position="302"/>
    </location>
</feature>
<feature type="region of interest" description="Disordered" evidence="2">
    <location>
        <begin position="395"/>
        <end position="446"/>
    </location>
</feature>
<evidence type="ECO:0000259" key="5">
    <source>
        <dbReference type="Pfam" id="PF18878"/>
    </source>
</evidence>
<dbReference type="PANTHER" id="PTHR46766">
    <property type="entry name" value="GLUTAMINE-RICH PROTEIN 2"/>
    <property type="match status" value="1"/>
</dbReference>
<dbReference type="InterPro" id="IPR043641">
    <property type="entry name" value="PPE-PPW_C"/>
</dbReference>
<name>A0A0E8VD84_MYCTX</name>
<dbReference type="EMBL" id="LWDQ01000001">
    <property type="protein sequence ID" value="OMH58160.1"/>
    <property type="molecule type" value="Genomic_DNA"/>
</dbReference>
<reference evidence="6 13" key="6">
    <citation type="submission" date="2021-03" db="EMBL/GenBank/DDBJ databases">
        <title>Whole Genome Sequencing of Mycobacterium tuberculosis clinical isolates from Arunachal Pradesh, India.</title>
        <authorList>
            <person name="Singh S."/>
            <person name="Mudliar S.R."/>
            <person name="Kulsum U."/>
            <person name="Rufai S.B."/>
            <person name="Singh P.K."/>
            <person name="Umpo M."/>
            <person name="Nyori M."/>
        </authorList>
    </citation>
    <scope>NUCLEOTIDE SEQUENCE [LARGE SCALE GENOMIC DNA]</scope>
    <source>
        <strain evidence="6 13">OMICS/BPL/0142/20/SP</strain>
    </source>
</reference>
<dbReference type="Pfam" id="PF00823">
    <property type="entry name" value="PPE"/>
    <property type="match status" value="1"/>
</dbReference>
<evidence type="ECO:0000313" key="8">
    <source>
        <dbReference type="EMBL" id="REQ57720.1"/>
    </source>
</evidence>
<feature type="domain" description="PPE-PPW subfamily C-terminal" evidence="5">
    <location>
        <begin position="440"/>
        <end position="487"/>
    </location>
</feature>
<dbReference type="RefSeq" id="WP_003401488.1">
    <property type="nucleotide sequence ID" value="NZ_AP017901.1"/>
</dbReference>
<dbReference type="InterPro" id="IPR000030">
    <property type="entry name" value="PPE_dom"/>
</dbReference>
<reference evidence="9 12" key="5">
    <citation type="submission" date="2018-08" db="EMBL/GenBank/DDBJ databases">
        <authorList>
            <person name="Fokvardsen B D."/>
            <person name="Norman A."/>
        </authorList>
    </citation>
    <scope>NUCLEOTIDE SEQUENCE [LARGE SCALE GENOMIC DNA]</scope>
    <source>
        <strain evidence="9 12">DKC2</strain>
    </source>
</reference>
<reference evidence="7 10" key="3">
    <citation type="submission" date="2017-02" db="EMBL/GenBank/DDBJ databases">
        <title>Protein polymorphisms may explain contrasting epidemiological fitness of two variants of a multidrug-resistant Mycobacterium tuberculosis strain.</title>
        <authorList>
            <person name="Bigi M.M."/>
            <person name="Lopez B."/>
            <person name="Blanco F.C."/>
            <person name="Sasiain M.C."/>
            <person name="De La Barrera S."/>
            <person name="Ritacco V."/>
            <person name="Bigi F."/>
            <person name="Soria M.A."/>
        </authorList>
    </citation>
    <scope>NUCLEOTIDE SEQUENCE [LARGE SCALE GENOMIC DNA]</scope>
    <source>
        <strain evidence="7 10">6548</strain>
    </source>
</reference>
<dbReference type="EMBL" id="QTBD01000001">
    <property type="protein sequence ID" value="REQ57720.1"/>
    <property type="molecule type" value="Genomic_DNA"/>
</dbReference>
<keyword evidence="3" id="KW-1133">Transmembrane helix</keyword>
<feature type="domain" description="PPE" evidence="4">
    <location>
        <begin position="6"/>
        <end position="168"/>
    </location>
</feature>
<keyword evidence="3" id="KW-0472">Membrane</keyword>
<proteinExistence type="inferred from homology"/>
<dbReference type="EMBL" id="LR027516">
    <property type="protein sequence ID" value="VCU48513.1"/>
    <property type="molecule type" value="Genomic_DNA"/>
</dbReference>